<protein>
    <recommendedName>
        <fullName evidence="5">Endoglucanase</fullName>
        <ecNumber evidence="5">3.2.1.4</ecNumber>
    </recommendedName>
</protein>
<dbReference type="Pfam" id="PF00759">
    <property type="entry name" value="Glyco_hydro_9"/>
    <property type="match status" value="1"/>
</dbReference>
<reference evidence="8 11" key="2">
    <citation type="submission" date="2020-04" db="EMBL/GenBank/DDBJ databases">
        <authorList>
            <person name="Hitch T.C.A."/>
            <person name="Wylensek D."/>
            <person name="Clavel T."/>
        </authorList>
    </citation>
    <scope>NUCLEOTIDE SEQUENCE [LARGE SCALE GENOMIC DNA]</scope>
    <source>
        <strain evidence="8 11">WCA3-601-WT-5E</strain>
    </source>
</reference>
<organism evidence="9 10">
    <name type="scientific">Bacteroides eggerthii</name>
    <dbReference type="NCBI Taxonomy" id="28111"/>
    <lineage>
        <taxon>Bacteria</taxon>
        <taxon>Pseudomonadati</taxon>
        <taxon>Bacteroidota</taxon>
        <taxon>Bacteroidia</taxon>
        <taxon>Bacteroidales</taxon>
        <taxon>Bacteroidaceae</taxon>
        <taxon>Bacteroides</taxon>
    </lineage>
</organism>
<dbReference type="InterPro" id="IPR008928">
    <property type="entry name" value="6-hairpin_glycosidase_sf"/>
</dbReference>
<evidence type="ECO:0000256" key="1">
    <source>
        <dbReference type="ARBA" id="ARBA00007072"/>
    </source>
</evidence>
<dbReference type="AlphaFoldDB" id="A0A414MD22"/>
<dbReference type="InterPro" id="IPR012341">
    <property type="entry name" value="6hp_glycosidase-like_sf"/>
</dbReference>
<evidence type="ECO:0000259" key="6">
    <source>
        <dbReference type="Pfam" id="PF00759"/>
    </source>
</evidence>
<feature type="active site" evidence="4">
    <location>
        <position position="865"/>
    </location>
</feature>
<sequence length="886" mass="100106">MFTSPLICILHLFSDVHTASFFDELRKNAQQKLIQNSYKLLKTHKMKKVLLACSVLLATACGNSPDQNLKLNELEYFETQGVNVLVYSNLFSGGFNDEKNSGIELIHHGVRTAQGGAIRLSNTPEQWDLVPSTPSRKVNIEDNSIEVALRYDDFDFDSRIVVTGKGKAVEISVYLDKPLPQELEGDAGFNLEFLPSQYWGKAYIMDGQPDRFPRYAVSNTITRPNSEKIKQFKGYKTYDDRGTGRFVDPLPLSTGRTMILAPDAPERTVKVTSQDADLMLFDGRMLAQNGWFVLRSILPPGKTGKVLTWTVEPNAIKDWIREPNIGFSQVGYLPSQPKEAIIELDKKDKIISSASVYQVKEDGSEVEVFTGKTSMWGTYFKYNYAKFDFSEVKDPGIYYIKYGNVKTNNFLIDKTVYNHITDATTDVWIPIHMNHVTVNEGYRIWHGEPFKEGYLQAPPSTDHFDLHSQGPTTDTKYKALELIPGLNVGGYFDAGDFDIETGANINVVQNFVRTWELFKPLRDETFVSEKQRYVDLHRPDSIPDIIQYIEHGVLNLVAQAENIGHMSQTLSNSVLDNYHHLGDAASITDGLHYDPKLAPYEKSADGKSSGTPDDMWAFTSRNPSLDFRAATMFAAASRALKGYNDDLSARALKQSKRLLKEATELMPESSPKNKRQKVTEDMAANLQLYVSTGEKNYLERFTQEIWQSLEGNVNYNIMTAMDAIPYMDASYKEKLRPYVLKYKEYLDSLNHDNPYGLPIGRGNWAGNGGMVNFGTTVCFASKYFPDIIDSSYAFKVANWLYGCHPYHNYSFVATVGATRPKAVFYGNNRADFSAIPGNMAPGVLFRQPDHFENYDDWPFLWGQNEGTIAGNTSYVIFGHAFRDLVR</sequence>
<comment type="caution">
    <text evidence="9">The sequence shown here is derived from an EMBL/GenBank/DDBJ whole genome shotgun (WGS) entry which is preliminary data.</text>
</comment>
<reference evidence="9 10" key="1">
    <citation type="submission" date="2018-08" db="EMBL/GenBank/DDBJ databases">
        <title>A genome reference for cultivated species of the human gut microbiota.</title>
        <authorList>
            <person name="Zou Y."/>
            <person name="Xue W."/>
            <person name="Luo G."/>
        </authorList>
    </citation>
    <scope>NUCLEOTIDE SEQUENCE [LARGE SCALE GENOMIC DNA]</scope>
    <source>
        <strain evidence="9 10">AM26-26AC</strain>
    </source>
</reference>
<comment type="similarity">
    <text evidence="1 4 5">Belongs to the glycosyl hydrolase 9 (cellulase E) family.</text>
</comment>
<dbReference type="Gene3D" id="2.60.40.10">
    <property type="entry name" value="Immunoglobulins"/>
    <property type="match status" value="1"/>
</dbReference>
<evidence type="ECO:0000256" key="5">
    <source>
        <dbReference type="RuleBase" id="RU361166"/>
    </source>
</evidence>
<dbReference type="Pfam" id="PF02927">
    <property type="entry name" value="CelD_N"/>
    <property type="match status" value="1"/>
</dbReference>
<evidence type="ECO:0000256" key="2">
    <source>
        <dbReference type="ARBA" id="ARBA00023277"/>
    </source>
</evidence>
<comment type="catalytic activity">
    <reaction evidence="5">
        <text>Endohydrolysis of (1-&gt;4)-beta-D-glucosidic linkages in cellulose, lichenin and cereal beta-D-glucans.</text>
        <dbReference type="EC" id="3.2.1.4"/>
    </reaction>
</comment>
<dbReference type="GO" id="GO:0008810">
    <property type="term" value="F:cellulase activity"/>
    <property type="evidence" value="ECO:0007669"/>
    <property type="project" value="UniProtKB-EC"/>
</dbReference>
<dbReference type="InterPro" id="IPR014756">
    <property type="entry name" value="Ig_E-set"/>
</dbReference>
<feature type="domain" description="Glycoside hydrolase family 9" evidence="6">
    <location>
        <begin position="611"/>
        <end position="875"/>
    </location>
</feature>
<dbReference type="Proteomes" id="UP000283538">
    <property type="component" value="Unassembled WGS sequence"/>
</dbReference>
<keyword evidence="5" id="KW-0136">Cellulose degradation</keyword>
<feature type="active site" evidence="4">
    <location>
        <position position="856"/>
    </location>
</feature>
<dbReference type="SUPFAM" id="SSF81296">
    <property type="entry name" value="E set domains"/>
    <property type="match status" value="1"/>
</dbReference>
<dbReference type="PROSITE" id="PS00698">
    <property type="entry name" value="GH9_3"/>
    <property type="match status" value="1"/>
</dbReference>
<dbReference type="Gene3D" id="1.50.10.10">
    <property type="match status" value="1"/>
</dbReference>
<dbReference type="InterPro" id="IPR013783">
    <property type="entry name" value="Ig-like_fold"/>
</dbReference>
<evidence type="ECO:0000313" key="9">
    <source>
        <dbReference type="EMBL" id="RHF09143.1"/>
    </source>
</evidence>
<keyword evidence="4 5" id="KW-0326">Glycosidase</keyword>
<evidence type="ECO:0000256" key="3">
    <source>
        <dbReference type="ARBA" id="ARBA00023326"/>
    </source>
</evidence>
<evidence type="ECO:0000313" key="8">
    <source>
        <dbReference type="EMBL" id="NME86978.1"/>
    </source>
</evidence>
<evidence type="ECO:0000259" key="7">
    <source>
        <dbReference type="Pfam" id="PF02927"/>
    </source>
</evidence>
<dbReference type="EMBL" id="JABAGL010000018">
    <property type="protein sequence ID" value="NME86978.1"/>
    <property type="molecule type" value="Genomic_DNA"/>
</dbReference>
<accession>A0A414MD22</accession>
<gene>
    <name evidence="9" type="ORF">DW701_07945</name>
    <name evidence="8" type="ORF">HF841_13280</name>
</gene>
<evidence type="ECO:0000313" key="10">
    <source>
        <dbReference type="Proteomes" id="UP000283538"/>
    </source>
</evidence>
<feature type="domain" description="Cellulase Ig-like" evidence="7">
    <location>
        <begin position="322"/>
        <end position="406"/>
    </location>
</feature>
<dbReference type="SUPFAM" id="SSF48208">
    <property type="entry name" value="Six-hairpin glycosidases"/>
    <property type="match status" value="1"/>
</dbReference>
<evidence type="ECO:0000313" key="11">
    <source>
        <dbReference type="Proteomes" id="UP000520291"/>
    </source>
</evidence>
<dbReference type="InterPro" id="IPR004197">
    <property type="entry name" value="Cellulase_Ig-like"/>
</dbReference>
<keyword evidence="4 5" id="KW-0378">Hydrolase</keyword>
<dbReference type="Proteomes" id="UP000520291">
    <property type="component" value="Unassembled WGS sequence"/>
</dbReference>
<evidence type="ECO:0000256" key="4">
    <source>
        <dbReference type="PROSITE-ProRule" id="PRU10060"/>
    </source>
</evidence>
<dbReference type="InterPro" id="IPR001701">
    <property type="entry name" value="Glyco_hydro_9"/>
</dbReference>
<dbReference type="EMBL" id="QSLA01000007">
    <property type="protein sequence ID" value="RHF09143.1"/>
    <property type="molecule type" value="Genomic_DNA"/>
</dbReference>
<proteinExistence type="inferred from homology"/>
<dbReference type="CDD" id="cd02850">
    <property type="entry name" value="E_set_Cellulase_N"/>
    <property type="match status" value="1"/>
</dbReference>
<dbReference type="EC" id="3.2.1.4" evidence="5"/>
<keyword evidence="2 4" id="KW-0119">Carbohydrate metabolism</keyword>
<dbReference type="InterPro" id="IPR033126">
    <property type="entry name" value="Glyco_hydro_9_Asp/Glu_AS"/>
</dbReference>
<keyword evidence="3 4" id="KW-0624">Polysaccharide degradation</keyword>
<name>A0A414MD22_9BACE</name>
<dbReference type="GO" id="GO:0030245">
    <property type="term" value="P:cellulose catabolic process"/>
    <property type="evidence" value="ECO:0007669"/>
    <property type="project" value="UniProtKB-KW"/>
</dbReference>